<evidence type="ECO:0000256" key="4">
    <source>
        <dbReference type="ARBA" id="ARBA00022989"/>
    </source>
</evidence>
<feature type="transmembrane region" description="Helical" evidence="6">
    <location>
        <begin position="98"/>
        <end position="119"/>
    </location>
</feature>
<proteinExistence type="predicted"/>
<dbReference type="CDD" id="cd06173">
    <property type="entry name" value="MFS_MefA_like"/>
    <property type="match status" value="1"/>
</dbReference>
<dbReference type="InterPro" id="IPR011701">
    <property type="entry name" value="MFS"/>
</dbReference>
<dbReference type="EMBL" id="FZNW01000001">
    <property type="protein sequence ID" value="SNR28883.1"/>
    <property type="molecule type" value="Genomic_DNA"/>
</dbReference>
<evidence type="ECO:0000256" key="5">
    <source>
        <dbReference type="ARBA" id="ARBA00023136"/>
    </source>
</evidence>
<accession>A0A238V5M4</accession>
<feature type="transmembrane region" description="Helical" evidence="6">
    <location>
        <begin position="279"/>
        <end position="299"/>
    </location>
</feature>
<evidence type="ECO:0000256" key="3">
    <source>
        <dbReference type="ARBA" id="ARBA00022692"/>
    </source>
</evidence>
<dbReference type="SUPFAM" id="SSF103473">
    <property type="entry name" value="MFS general substrate transporter"/>
    <property type="match status" value="1"/>
</dbReference>
<dbReference type="PANTHER" id="PTHR23513:SF6">
    <property type="entry name" value="MAJOR FACILITATOR SUPERFAMILY ASSOCIATED DOMAIN-CONTAINING PROTEIN"/>
    <property type="match status" value="1"/>
</dbReference>
<dbReference type="AlphaFoldDB" id="A0A238V5M4"/>
<feature type="transmembrane region" description="Helical" evidence="6">
    <location>
        <begin position="238"/>
        <end position="259"/>
    </location>
</feature>
<dbReference type="InterPro" id="IPR020846">
    <property type="entry name" value="MFS_dom"/>
</dbReference>
<comment type="subcellular location">
    <subcellularLocation>
        <location evidence="1">Cell membrane</location>
        <topology evidence="1">Multi-pass membrane protein</topology>
    </subcellularLocation>
</comment>
<feature type="domain" description="Major facilitator superfamily (MFS) profile" evidence="7">
    <location>
        <begin position="23"/>
        <end position="424"/>
    </location>
</feature>
<keyword evidence="4 6" id="KW-1133">Transmembrane helix</keyword>
<dbReference type="Proteomes" id="UP000198348">
    <property type="component" value="Unassembled WGS sequence"/>
</dbReference>
<sequence length="439" mass="45655">MAREADLSFQAGHTAMSGKRDNRLNWLLSSSTLSQLGDGIGKVAFPLLAATLTRDPLLIAGLAAIQFLPWLLFGVLAGTVLDRVDRKKAMIIANVTRALVVGLTAGFVYLDAISIWTVYAAAMLIGSAETVADTASNVLIPAVVPRRNLEGANSKLQSVEIVGQTFAGGPVGSLTFALFAAFPFLLNSIAYAIAAVLLLGLLGSYHPQRAAGADQQDGSGEGTPRARLRSELGNGMRWLVNSPLMLRLVLIATALNLLAELAQAQLVLYALEDLELSEAAFGMFAFIGGLGGLGGAAIAPRMIRRFRRVPVLVGGVAAAGIGFAAMGLTSNPVVGAALFGLFAAAVVTVNVILATLRALLVPDGVLGRIIGVWRTLVWGSIPAGAMIGGVLTRLLDSPSMTFVVSGCSQLLLAAAVLLMLRRFRPEVDAAGTDSSADRA</sequence>
<name>A0A238V5M4_9PSEU</name>
<dbReference type="GO" id="GO:0022857">
    <property type="term" value="F:transmembrane transporter activity"/>
    <property type="evidence" value="ECO:0007669"/>
    <property type="project" value="InterPro"/>
</dbReference>
<dbReference type="Gene3D" id="1.20.1250.20">
    <property type="entry name" value="MFS general substrate transporter like domains"/>
    <property type="match status" value="1"/>
</dbReference>
<feature type="transmembrane region" description="Helical" evidence="6">
    <location>
        <begin position="57"/>
        <end position="77"/>
    </location>
</feature>
<feature type="transmembrane region" description="Helical" evidence="6">
    <location>
        <begin position="336"/>
        <end position="360"/>
    </location>
</feature>
<feature type="transmembrane region" description="Helical" evidence="6">
    <location>
        <begin position="311"/>
        <end position="330"/>
    </location>
</feature>
<keyword evidence="9" id="KW-1185">Reference proteome</keyword>
<keyword evidence="5 6" id="KW-0472">Membrane</keyword>
<feature type="transmembrane region" description="Helical" evidence="6">
    <location>
        <begin position="372"/>
        <end position="394"/>
    </location>
</feature>
<gene>
    <name evidence="8" type="ORF">SAMN06265360_101276</name>
</gene>
<dbReference type="InterPro" id="IPR036259">
    <property type="entry name" value="MFS_trans_sf"/>
</dbReference>
<organism evidence="8 9">
    <name type="scientific">Haloechinothrix alba</name>
    <dbReference type="NCBI Taxonomy" id="664784"/>
    <lineage>
        <taxon>Bacteria</taxon>
        <taxon>Bacillati</taxon>
        <taxon>Actinomycetota</taxon>
        <taxon>Actinomycetes</taxon>
        <taxon>Pseudonocardiales</taxon>
        <taxon>Pseudonocardiaceae</taxon>
        <taxon>Haloechinothrix</taxon>
    </lineage>
</organism>
<dbReference type="GO" id="GO:0005886">
    <property type="term" value="C:plasma membrane"/>
    <property type="evidence" value="ECO:0007669"/>
    <property type="project" value="UniProtKB-SubCell"/>
</dbReference>
<evidence type="ECO:0000256" key="1">
    <source>
        <dbReference type="ARBA" id="ARBA00004651"/>
    </source>
</evidence>
<reference evidence="8 9" key="1">
    <citation type="submission" date="2017-06" db="EMBL/GenBank/DDBJ databases">
        <authorList>
            <person name="Kim H.J."/>
            <person name="Triplett B.A."/>
        </authorList>
    </citation>
    <scope>NUCLEOTIDE SEQUENCE [LARGE SCALE GENOMIC DNA]</scope>
    <source>
        <strain evidence="8 9">DSM 45207</strain>
    </source>
</reference>
<keyword evidence="3 6" id="KW-0812">Transmembrane</keyword>
<protein>
    <submittedName>
        <fullName evidence="8">Transmembrane secretion effector</fullName>
    </submittedName>
</protein>
<dbReference type="PANTHER" id="PTHR23513">
    <property type="entry name" value="INTEGRAL MEMBRANE EFFLUX PROTEIN-RELATED"/>
    <property type="match status" value="1"/>
</dbReference>
<feature type="transmembrane region" description="Helical" evidence="6">
    <location>
        <begin position="400"/>
        <end position="420"/>
    </location>
</feature>
<feature type="transmembrane region" description="Helical" evidence="6">
    <location>
        <begin position="176"/>
        <end position="202"/>
    </location>
</feature>
<evidence type="ECO:0000256" key="6">
    <source>
        <dbReference type="SAM" id="Phobius"/>
    </source>
</evidence>
<evidence type="ECO:0000313" key="8">
    <source>
        <dbReference type="EMBL" id="SNR28883.1"/>
    </source>
</evidence>
<dbReference type="PROSITE" id="PS50850">
    <property type="entry name" value="MFS"/>
    <property type="match status" value="1"/>
</dbReference>
<evidence type="ECO:0000256" key="2">
    <source>
        <dbReference type="ARBA" id="ARBA00022475"/>
    </source>
</evidence>
<dbReference type="Pfam" id="PF07690">
    <property type="entry name" value="MFS_1"/>
    <property type="match status" value="1"/>
</dbReference>
<evidence type="ECO:0000313" key="9">
    <source>
        <dbReference type="Proteomes" id="UP000198348"/>
    </source>
</evidence>
<keyword evidence="2" id="KW-1003">Cell membrane</keyword>
<evidence type="ECO:0000259" key="7">
    <source>
        <dbReference type="PROSITE" id="PS50850"/>
    </source>
</evidence>